<dbReference type="VEuPathDB" id="MicrosporidiaDB:EDEG_00129"/>
<dbReference type="HOGENOM" id="CLU_2263676_0_0_1"/>
<dbReference type="InParanoid" id="J9DTQ0"/>
<dbReference type="AlphaFoldDB" id="J9DTQ0"/>
<feature type="transmembrane region" description="Helical" evidence="1">
    <location>
        <begin position="84"/>
        <end position="102"/>
    </location>
</feature>
<organism evidence="2 3">
    <name type="scientific">Edhazardia aedis (strain USNM 41457)</name>
    <name type="common">Microsporidian parasite</name>
    <dbReference type="NCBI Taxonomy" id="1003232"/>
    <lineage>
        <taxon>Eukaryota</taxon>
        <taxon>Fungi</taxon>
        <taxon>Fungi incertae sedis</taxon>
        <taxon>Microsporidia</taxon>
        <taxon>Edhazardia</taxon>
    </lineage>
</organism>
<name>J9DTQ0_EDHAE</name>
<dbReference type="Proteomes" id="UP000003163">
    <property type="component" value="Unassembled WGS sequence"/>
</dbReference>
<feature type="transmembrane region" description="Helical" evidence="1">
    <location>
        <begin position="52"/>
        <end position="78"/>
    </location>
</feature>
<keyword evidence="3" id="KW-1185">Reference proteome</keyword>
<keyword evidence="1" id="KW-1133">Transmembrane helix</keyword>
<comment type="caution">
    <text evidence="2">The sequence shown here is derived from an EMBL/GenBank/DDBJ whole genome shotgun (WGS) entry which is preliminary data.</text>
</comment>
<reference evidence="2 3" key="1">
    <citation type="submission" date="2011-08" db="EMBL/GenBank/DDBJ databases">
        <authorList>
            <person name="Liu Z.J."/>
            <person name="Shi F.L."/>
            <person name="Lu J.Q."/>
            <person name="Li M."/>
            <person name="Wang Z.L."/>
        </authorList>
    </citation>
    <scope>NUCLEOTIDE SEQUENCE [LARGE SCALE GENOMIC DNA]</scope>
    <source>
        <strain evidence="2 3">USNM 41457</strain>
    </source>
</reference>
<keyword evidence="1" id="KW-0472">Membrane</keyword>
<evidence type="ECO:0000313" key="3">
    <source>
        <dbReference type="Proteomes" id="UP000003163"/>
    </source>
</evidence>
<evidence type="ECO:0000313" key="2">
    <source>
        <dbReference type="EMBL" id="EJW04662.1"/>
    </source>
</evidence>
<proteinExistence type="predicted"/>
<accession>J9DTQ0</accession>
<sequence>MSLKKYKIKYLIKKPKTQNMYNILLHITNAEFISYQICCLNARIKKVVEHRFIIIGISFDWFLKVGYIVILSMVLPYFHSFPSLLFFLCHIFSLCLFGVLFFQ</sequence>
<dbReference type="EMBL" id="AFBI03000001">
    <property type="protein sequence ID" value="EJW04662.1"/>
    <property type="molecule type" value="Genomic_DNA"/>
</dbReference>
<keyword evidence="1" id="KW-0812">Transmembrane</keyword>
<evidence type="ECO:0000256" key="1">
    <source>
        <dbReference type="SAM" id="Phobius"/>
    </source>
</evidence>
<reference evidence="3" key="2">
    <citation type="submission" date="2015-07" db="EMBL/GenBank/DDBJ databases">
        <title>Contrasting host-pathogen interactions and genome evolution in two generalist and specialist microsporidian pathogens of mosquitoes.</title>
        <authorList>
            <consortium name="The Broad Institute Genomics Platform"/>
            <consortium name="The Broad Institute Genome Sequencing Center for Infectious Disease"/>
            <person name="Cuomo C.A."/>
            <person name="Sanscrainte N.D."/>
            <person name="Goldberg J.M."/>
            <person name="Heiman D."/>
            <person name="Young S."/>
            <person name="Zeng Q."/>
            <person name="Becnel J.J."/>
            <person name="Birren B.W."/>
        </authorList>
    </citation>
    <scope>NUCLEOTIDE SEQUENCE [LARGE SCALE GENOMIC DNA]</scope>
    <source>
        <strain evidence="3">USNM 41457</strain>
    </source>
</reference>
<gene>
    <name evidence="2" type="ORF">EDEG_00129</name>
</gene>
<protein>
    <submittedName>
        <fullName evidence="2">Uncharacterized protein</fullName>
    </submittedName>
</protein>